<evidence type="ECO:0000313" key="3">
    <source>
        <dbReference type="Proteomes" id="UP000037594"/>
    </source>
</evidence>
<sequence length="326" mass="34429">MSGRTLVTGGAGYLGSALVAELVRNGEAVTVMTGPDDGAAQPRGLGSALEVVRADITDATSVDAAMRGISQVYHLAGIASPNSRLAHTIWNTNVLGSYHVAQSALRLGVRRVVHVSSTAAIGYPPDGVVADEQFDVRDSVLDNVYAATKRAGERVMLDFGERGLDVVVVNPAAVFAPAAGPPRSWQALVTAARRGLLRGVPPGGTAVCSARDFVAGTTAAMVKGGSGERYILSSVNLTYRRIAELLVEAVGRSHRVRPLPMGLFRTAGAGNRVIRDLIGNPRYDDALVPENVELMGRHVYYASGKAERELGMPRMSAAELITEFIR</sequence>
<dbReference type="PATRIC" id="fig|451644.5.peg.1809"/>
<dbReference type="SUPFAM" id="SSF51735">
    <property type="entry name" value="NAD(P)-binding Rossmann-fold domains"/>
    <property type="match status" value="1"/>
</dbReference>
<dbReference type="EMBL" id="LFOD01000005">
    <property type="protein sequence ID" value="KMV18968.1"/>
    <property type="molecule type" value="Genomic_DNA"/>
</dbReference>
<evidence type="ECO:0000313" key="2">
    <source>
        <dbReference type="EMBL" id="KMV18968.1"/>
    </source>
</evidence>
<dbReference type="InterPro" id="IPR036291">
    <property type="entry name" value="NAD(P)-bd_dom_sf"/>
</dbReference>
<comment type="caution">
    <text evidence="2">The sequence shown here is derived from an EMBL/GenBank/DDBJ whole genome shotgun (WGS) entry which is preliminary data.</text>
</comment>
<dbReference type="Pfam" id="PF01370">
    <property type="entry name" value="Epimerase"/>
    <property type="match status" value="1"/>
</dbReference>
<organism evidence="2 3">
    <name type="scientific">Mycolicibacterium conceptionense</name>
    <dbReference type="NCBI Taxonomy" id="451644"/>
    <lineage>
        <taxon>Bacteria</taxon>
        <taxon>Bacillati</taxon>
        <taxon>Actinomycetota</taxon>
        <taxon>Actinomycetes</taxon>
        <taxon>Mycobacteriales</taxon>
        <taxon>Mycobacteriaceae</taxon>
        <taxon>Mycolicibacterium</taxon>
    </lineage>
</organism>
<feature type="domain" description="Ketoreductase" evidence="1">
    <location>
        <begin position="3"/>
        <end position="139"/>
    </location>
</feature>
<dbReference type="Proteomes" id="UP000037594">
    <property type="component" value="Unassembled WGS sequence"/>
</dbReference>
<dbReference type="OrthoDB" id="285016at2"/>
<protein>
    <submittedName>
        <fullName evidence="2">Nucleoside-diphosphate sugar epimerase</fullName>
    </submittedName>
</protein>
<evidence type="ECO:0000259" key="1">
    <source>
        <dbReference type="SMART" id="SM00822"/>
    </source>
</evidence>
<dbReference type="AlphaFoldDB" id="A0A0J8UBL6"/>
<dbReference type="GO" id="GO:0005737">
    <property type="term" value="C:cytoplasm"/>
    <property type="evidence" value="ECO:0007669"/>
    <property type="project" value="TreeGrafter"/>
</dbReference>
<dbReference type="InterPro" id="IPR001509">
    <property type="entry name" value="Epimerase_deHydtase"/>
</dbReference>
<dbReference type="GO" id="GO:0004029">
    <property type="term" value="F:aldehyde dehydrogenase (NAD+) activity"/>
    <property type="evidence" value="ECO:0007669"/>
    <property type="project" value="TreeGrafter"/>
</dbReference>
<dbReference type="Gene3D" id="3.40.50.720">
    <property type="entry name" value="NAD(P)-binding Rossmann-like Domain"/>
    <property type="match status" value="1"/>
</dbReference>
<dbReference type="InterPro" id="IPR051783">
    <property type="entry name" value="NAD(P)-dependent_oxidoreduct"/>
</dbReference>
<reference evidence="2 3" key="1">
    <citation type="submission" date="2015-06" db="EMBL/GenBank/DDBJ databases">
        <title>Genome sequence of Mycobacterium conceptionense strain MLE.</title>
        <authorList>
            <person name="Greninger A.L."/>
            <person name="Cunningham G."/>
            <person name="Chiu C.Y."/>
            <person name="Miller S."/>
        </authorList>
    </citation>
    <scope>NUCLEOTIDE SEQUENCE [LARGE SCALE GENOMIC DNA]</scope>
    <source>
        <strain evidence="2 3">MLE</strain>
    </source>
</reference>
<dbReference type="RefSeq" id="WP_019343382.1">
    <property type="nucleotide sequence ID" value="NZ_AGSZ01000039.1"/>
</dbReference>
<accession>A0A0J8UBL6</accession>
<dbReference type="PANTHER" id="PTHR48079">
    <property type="entry name" value="PROTEIN YEEZ"/>
    <property type="match status" value="1"/>
</dbReference>
<dbReference type="InterPro" id="IPR057326">
    <property type="entry name" value="KR_dom"/>
</dbReference>
<dbReference type="SMART" id="SM00822">
    <property type="entry name" value="PKS_KR"/>
    <property type="match status" value="1"/>
</dbReference>
<proteinExistence type="predicted"/>
<dbReference type="PANTHER" id="PTHR48079:SF6">
    <property type="entry name" value="NAD(P)-BINDING DOMAIN-CONTAINING PROTEIN-RELATED"/>
    <property type="match status" value="1"/>
</dbReference>
<name>A0A0J8UBL6_9MYCO</name>
<gene>
    <name evidence="2" type="ORF">ACT17_08800</name>
</gene>